<evidence type="ECO:0000313" key="1">
    <source>
        <dbReference type="EnsemblProtists" id="PYU1_T007368"/>
    </source>
</evidence>
<dbReference type="AlphaFoldDB" id="K3WQX6"/>
<dbReference type="Proteomes" id="UP000019132">
    <property type="component" value="Unassembled WGS sequence"/>
</dbReference>
<evidence type="ECO:0000313" key="2">
    <source>
        <dbReference type="Proteomes" id="UP000019132"/>
    </source>
</evidence>
<dbReference type="VEuPathDB" id="FungiDB:PYU1_G007349"/>
<dbReference type="VEuPathDB" id="FungiDB:PYU1_G007352"/>
<name>K3WQX6_GLOUD</name>
<dbReference type="EMBL" id="GL376629">
    <property type="status" value="NOT_ANNOTATED_CDS"/>
    <property type="molecule type" value="Genomic_DNA"/>
</dbReference>
<organism evidence="1 2">
    <name type="scientific">Globisporangium ultimum (strain ATCC 200006 / CBS 805.95 / DAOM BR144)</name>
    <name type="common">Pythium ultimum</name>
    <dbReference type="NCBI Taxonomy" id="431595"/>
    <lineage>
        <taxon>Eukaryota</taxon>
        <taxon>Sar</taxon>
        <taxon>Stramenopiles</taxon>
        <taxon>Oomycota</taxon>
        <taxon>Peronosporomycetes</taxon>
        <taxon>Pythiales</taxon>
        <taxon>Pythiaceae</taxon>
        <taxon>Globisporangium</taxon>
    </lineage>
</organism>
<dbReference type="STRING" id="431595.K3WQX6"/>
<reference evidence="2" key="1">
    <citation type="journal article" date="2010" name="Genome Biol.">
        <title>Genome sequence of the necrotrophic plant pathogen Pythium ultimum reveals original pathogenicity mechanisms and effector repertoire.</title>
        <authorList>
            <person name="Levesque C.A."/>
            <person name="Brouwer H."/>
            <person name="Cano L."/>
            <person name="Hamilton J.P."/>
            <person name="Holt C."/>
            <person name="Huitema E."/>
            <person name="Raffaele S."/>
            <person name="Robideau G.P."/>
            <person name="Thines M."/>
            <person name="Win J."/>
            <person name="Zerillo M.M."/>
            <person name="Beakes G.W."/>
            <person name="Boore J.L."/>
            <person name="Busam D."/>
            <person name="Dumas B."/>
            <person name="Ferriera S."/>
            <person name="Fuerstenberg S.I."/>
            <person name="Gachon C.M."/>
            <person name="Gaulin E."/>
            <person name="Govers F."/>
            <person name="Grenville-Briggs L."/>
            <person name="Horner N."/>
            <person name="Hostetler J."/>
            <person name="Jiang R.H."/>
            <person name="Johnson J."/>
            <person name="Krajaejun T."/>
            <person name="Lin H."/>
            <person name="Meijer H.J."/>
            <person name="Moore B."/>
            <person name="Morris P."/>
            <person name="Phuntmart V."/>
            <person name="Puiu D."/>
            <person name="Shetty J."/>
            <person name="Stajich J.E."/>
            <person name="Tripathy S."/>
            <person name="Wawra S."/>
            <person name="van West P."/>
            <person name="Whitty B.R."/>
            <person name="Coutinho P.M."/>
            <person name="Henrissat B."/>
            <person name="Martin F."/>
            <person name="Thomas P.D."/>
            <person name="Tyler B.M."/>
            <person name="De Vries R.P."/>
            <person name="Kamoun S."/>
            <person name="Yandell M."/>
            <person name="Tisserat N."/>
            <person name="Buell C.R."/>
        </authorList>
    </citation>
    <scope>NUCLEOTIDE SEQUENCE</scope>
    <source>
        <strain evidence="2">DAOM:BR144</strain>
    </source>
</reference>
<accession>K3WQX6</accession>
<reference evidence="1" key="3">
    <citation type="submission" date="2015-02" db="UniProtKB">
        <authorList>
            <consortium name="EnsemblProtists"/>
        </authorList>
    </citation>
    <scope>IDENTIFICATION</scope>
    <source>
        <strain evidence="1">DAOM BR144</strain>
    </source>
</reference>
<proteinExistence type="predicted"/>
<keyword evidence="2" id="KW-1185">Reference proteome</keyword>
<dbReference type="InParanoid" id="K3WQX6"/>
<dbReference type="PANTHER" id="PTHR43102:SF2">
    <property type="entry name" value="GAF DOMAIN-CONTAINING PROTEIN"/>
    <property type="match status" value="1"/>
</dbReference>
<dbReference type="PANTHER" id="PTHR43102">
    <property type="entry name" value="SLR1143 PROTEIN"/>
    <property type="match status" value="1"/>
</dbReference>
<dbReference type="EnsemblProtists" id="PYU1_T007365">
    <property type="protein sequence ID" value="PYU1_T007365"/>
    <property type="gene ID" value="PYU1_G007349"/>
</dbReference>
<dbReference type="eggNOG" id="ENOG502SHV5">
    <property type="taxonomic scope" value="Eukaryota"/>
</dbReference>
<sequence length="443" mass="50001">MRTFCFIESNQRSLDGDSFRVTQSTIDARQIGAGKARPSRIDQLCDVTTAFLVEKVPNTRTVRLFYEKFDSASVNGSKGKGVVPSKAAKARLALLAKGMSRVPEIVRRCRLGFQKLADRSVFAAKNPRCTYCTKSLHFLTKKKRFYLCVYYVCDRCLTRQKMETYYNNKLASILICTRCLERVDSCEYREISSQKWRIVCVEPDDEGPSNTDAASRGKAIVNIMGNALDDSDRVINEAATFLIKHILDQSKHSESGRTACDNTHRLSALEKSFQFDPLLPLETCVLANAESRNYPIHMPEKPSITVPDFPVPRDEAKRLRAINEDQFLKLGDIAELNIICTLAFIELECAISQVTIADEESEFILACSVKDLHCIRMTHNQTFCSHLIMDDKPLLLLLLNPEVNVRFCRLDAVAKIGIRFYCVFPITAKVSTIVGSLCCLDFQ</sequence>
<evidence type="ECO:0008006" key="3">
    <source>
        <dbReference type="Google" id="ProtNLM"/>
    </source>
</evidence>
<dbReference type="HOGENOM" id="CLU_013242_2_0_1"/>
<reference evidence="2" key="2">
    <citation type="submission" date="2010-04" db="EMBL/GenBank/DDBJ databases">
        <authorList>
            <person name="Buell R."/>
            <person name="Hamilton J."/>
            <person name="Hostetler J."/>
        </authorList>
    </citation>
    <scope>NUCLEOTIDE SEQUENCE [LARGE SCALE GENOMIC DNA]</scope>
    <source>
        <strain evidence="2">DAOM:BR144</strain>
    </source>
</reference>
<protein>
    <recommendedName>
        <fullName evidence="3">FYVE-type domain-containing protein</fullName>
    </recommendedName>
</protein>
<dbReference type="EnsemblProtists" id="PYU1_T007368">
    <property type="protein sequence ID" value="PYU1_T007368"/>
    <property type="gene ID" value="PYU1_G007352"/>
</dbReference>